<dbReference type="GO" id="GO:0017000">
    <property type="term" value="P:antibiotic biosynthetic process"/>
    <property type="evidence" value="ECO:0007669"/>
    <property type="project" value="UniProtKB-ARBA"/>
</dbReference>
<dbReference type="InterPro" id="IPR050426">
    <property type="entry name" value="Glycosyltransferase_28"/>
</dbReference>
<dbReference type="Gene3D" id="3.40.50.2000">
    <property type="entry name" value="Glycogen Phosphorylase B"/>
    <property type="match status" value="2"/>
</dbReference>
<dbReference type="InterPro" id="IPR010610">
    <property type="entry name" value="EryCIII-like_C"/>
</dbReference>
<organism evidence="4 5">
    <name type="scientific">Streptoalloteichus hindustanus</name>
    <dbReference type="NCBI Taxonomy" id="2017"/>
    <lineage>
        <taxon>Bacteria</taxon>
        <taxon>Bacillati</taxon>
        <taxon>Actinomycetota</taxon>
        <taxon>Actinomycetes</taxon>
        <taxon>Pseudonocardiales</taxon>
        <taxon>Pseudonocardiaceae</taxon>
        <taxon>Streptoalloteichus</taxon>
    </lineage>
</organism>
<evidence type="ECO:0000256" key="2">
    <source>
        <dbReference type="ARBA" id="ARBA00022679"/>
    </source>
</evidence>
<dbReference type="Pfam" id="PF06722">
    <property type="entry name" value="EryCIII-like_C"/>
    <property type="match status" value="1"/>
</dbReference>
<dbReference type="AlphaFoldDB" id="A0A1M5ET44"/>
<dbReference type="STRING" id="2017.SAMN05444320_105121"/>
<protein>
    <submittedName>
        <fullName evidence="4">Glycosyltransferase, MGT family</fullName>
    </submittedName>
</protein>
<dbReference type="OrthoDB" id="6620093at2"/>
<dbReference type="GO" id="GO:0008194">
    <property type="term" value="F:UDP-glycosyltransferase activity"/>
    <property type="evidence" value="ECO:0007669"/>
    <property type="project" value="InterPro"/>
</dbReference>
<dbReference type="EMBL" id="FQVN01000005">
    <property type="protein sequence ID" value="SHF82334.1"/>
    <property type="molecule type" value="Genomic_DNA"/>
</dbReference>
<evidence type="ECO:0000256" key="1">
    <source>
        <dbReference type="ARBA" id="ARBA00009995"/>
    </source>
</evidence>
<accession>A0A1M5ET44</accession>
<dbReference type="RefSeq" id="WP_073484143.1">
    <property type="nucleotide sequence ID" value="NZ_FQVN01000005.1"/>
</dbReference>
<proteinExistence type="inferred from homology"/>
<dbReference type="Proteomes" id="UP000184501">
    <property type="component" value="Unassembled WGS sequence"/>
</dbReference>
<evidence type="ECO:0000313" key="4">
    <source>
        <dbReference type="EMBL" id="SHF82334.1"/>
    </source>
</evidence>
<dbReference type="InterPro" id="IPR006326">
    <property type="entry name" value="UDPGT_MGT-like"/>
</dbReference>
<feature type="domain" description="Erythromycin biosynthesis protein CIII-like C-terminal" evidence="3">
    <location>
        <begin position="248"/>
        <end position="377"/>
    </location>
</feature>
<evidence type="ECO:0000313" key="5">
    <source>
        <dbReference type="Proteomes" id="UP000184501"/>
    </source>
</evidence>
<name>A0A1M5ET44_STRHI</name>
<keyword evidence="2 4" id="KW-0808">Transferase</keyword>
<sequence>MDQKRRDHVAMISIPAHGHVNPSLAVIRELVDRGHRVTYAISEAFAPQVAAAGAVPVTYPTTLGEPKPDRSGSEDLVELLGIFLREAEAALPTLLESYEDDRPDLVLYDVAAFAGPALAARWGVPAVQLSPTYVAWEGHERETGVAAAVAASPFAAEVFPKFAKWLADNGIERPVAEFINDPEQGLVLVPRVLQPHADRVSEKFTFAGPCFGDRSHQGTWEAPGDGRPVLLVSLGTVYNNHVDFFRQCVAAFGDLDWHVVLSVGNTLSPADLGPLPPNVEAHSSVPQMSVLAQATAFVTHAGMGSTAEGLYWGVPMVAVPQALDQHVNAARIADLGVGRHIPREQATAEALRDAVVAVASDPEVLRRCAEVREEVRSGGGTAKAADFVESCLPAREAH</sequence>
<dbReference type="SUPFAM" id="SSF53756">
    <property type="entry name" value="UDP-Glycosyltransferase/glycogen phosphorylase"/>
    <property type="match status" value="1"/>
</dbReference>
<dbReference type="PANTHER" id="PTHR48050:SF13">
    <property type="entry name" value="STEROL 3-BETA-GLUCOSYLTRANSFERASE UGT80A2"/>
    <property type="match status" value="1"/>
</dbReference>
<dbReference type="GO" id="GO:0016758">
    <property type="term" value="F:hexosyltransferase activity"/>
    <property type="evidence" value="ECO:0007669"/>
    <property type="project" value="InterPro"/>
</dbReference>
<comment type="similarity">
    <text evidence="1">Belongs to the UDP-glycosyltransferase family.</text>
</comment>
<dbReference type="NCBIfam" id="TIGR01426">
    <property type="entry name" value="MGT"/>
    <property type="match status" value="1"/>
</dbReference>
<reference evidence="4 5" key="1">
    <citation type="submission" date="2016-11" db="EMBL/GenBank/DDBJ databases">
        <authorList>
            <person name="Jaros S."/>
            <person name="Januszkiewicz K."/>
            <person name="Wedrychowicz H."/>
        </authorList>
    </citation>
    <scope>NUCLEOTIDE SEQUENCE [LARGE SCALE GENOMIC DNA]</scope>
    <source>
        <strain evidence="4 5">DSM 44523</strain>
    </source>
</reference>
<keyword evidence="5" id="KW-1185">Reference proteome</keyword>
<evidence type="ECO:0000259" key="3">
    <source>
        <dbReference type="Pfam" id="PF06722"/>
    </source>
</evidence>
<dbReference type="FunFam" id="3.40.50.2000:FF:000072">
    <property type="entry name" value="Glycosyl transferase"/>
    <property type="match status" value="1"/>
</dbReference>
<gene>
    <name evidence="4" type="ORF">SAMN05444320_105121</name>
</gene>
<dbReference type="CDD" id="cd03784">
    <property type="entry name" value="GT1_Gtf-like"/>
    <property type="match status" value="1"/>
</dbReference>
<dbReference type="PANTHER" id="PTHR48050">
    <property type="entry name" value="STEROL 3-BETA-GLUCOSYLTRANSFERASE"/>
    <property type="match status" value="1"/>
</dbReference>
<dbReference type="InterPro" id="IPR002213">
    <property type="entry name" value="UDP_glucos_trans"/>
</dbReference>